<feature type="domain" description="SET" evidence="1">
    <location>
        <begin position="1"/>
        <end position="116"/>
    </location>
</feature>
<evidence type="ECO:0000259" key="1">
    <source>
        <dbReference type="PROSITE" id="PS50280"/>
    </source>
</evidence>
<comment type="caution">
    <text evidence="2">The sequence shown here is derived from an EMBL/GenBank/DDBJ whole genome shotgun (WGS) entry which is preliminary data.</text>
</comment>
<dbReference type="Gene3D" id="2.170.270.10">
    <property type="entry name" value="SET domain"/>
    <property type="match status" value="1"/>
</dbReference>
<dbReference type="PROSITE" id="PS50280">
    <property type="entry name" value="SET"/>
    <property type="match status" value="1"/>
</dbReference>
<dbReference type="SUPFAM" id="SSF82199">
    <property type="entry name" value="SET domain"/>
    <property type="match status" value="1"/>
</dbReference>
<evidence type="ECO:0000313" key="2">
    <source>
        <dbReference type="EMBL" id="NER28239.1"/>
    </source>
</evidence>
<dbReference type="SMART" id="SM00317">
    <property type="entry name" value="SET"/>
    <property type="match status" value="1"/>
</dbReference>
<dbReference type="Pfam" id="PF00856">
    <property type="entry name" value="SET"/>
    <property type="match status" value="1"/>
</dbReference>
<name>A0A6B3N569_9CYAN</name>
<reference evidence="2" key="1">
    <citation type="submission" date="2019-11" db="EMBL/GenBank/DDBJ databases">
        <title>Genomic insights into an expanded diversity of filamentous marine cyanobacteria reveals the extraordinary biosynthetic potential of Moorea and Okeania.</title>
        <authorList>
            <person name="Ferreira Leao T."/>
            <person name="Wang M."/>
            <person name="Moss N."/>
            <person name="Da Silva R."/>
            <person name="Sanders J."/>
            <person name="Nurk S."/>
            <person name="Gurevich A."/>
            <person name="Humphrey G."/>
            <person name="Reher R."/>
            <person name="Zhu Q."/>
            <person name="Belda-Ferre P."/>
            <person name="Glukhov E."/>
            <person name="Rex R."/>
            <person name="Dorrestein P.C."/>
            <person name="Knight R."/>
            <person name="Pevzner P."/>
            <person name="Gerwick W.H."/>
            <person name="Gerwick L."/>
        </authorList>
    </citation>
    <scope>NUCLEOTIDE SEQUENCE</scope>
    <source>
        <strain evidence="2">SIO1C4</strain>
    </source>
</reference>
<accession>A0A6B3N569</accession>
<sequence>MIEVKFFPEKGRGIVATKLIPKGTLIEAAPVVSLPAEQIPLIDQTEVFKYYFVIPSEYEKNQEVQGLLVFGISSFCNHSKTPNAYVKWVKEKEGLWAYLIASKDIQPREEVFLFYTNINKYPLANEFI</sequence>
<dbReference type="InterPro" id="IPR046341">
    <property type="entry name" value="SET_dom_sf"/>
</dbReference>
<dbReference type="EMBL" id="JAAHFQ010000187">
    <property type="protein sequence ID" value="NER28239.1"/>
    <property type="molecule type" value="Genomic_DNA"/>
</dbReference>
<protein>
    <submittedName>
        <fullName evidence="2">SET domain-containing protein</fullName>
    </submittedName>
</protein>
<dbReference type="PIRSF" id="PIRSF022536">
    <property type="entry name" value="A612L_SET"/>
    <property type="match status" value="1"/>
</dbReference>
<proteinExistence type="predicted"/>
<dbReference type="AlphaFoldDB" id="A0A6B3N569"/>
<gene>
    <name evidence="2" type="ORF">F6J89_11545</name>
</gene>
<dbReference type="InterPro" id="IPR009207">
    <property type="entry name" value="SET7_MeTrfase"/>
</dbReference>
<organism evidence="2">
    <name type="scientific">Symploca sp. SIO1C4</name>
    <dbReference type="NCBI Taxonomy" id="2607765"/>
    <lineage>
        <taxon>Bacteria</taxon>
        <taxon>Bacillati</taxon>
        <taxon>Cyanobacteriota</taxon>
        <taxon>Cyanophyceae</taxon>
        <taxon>Coleofasciculales</taxon>
        <taxon>Coleofasciculaceae</taxon>
        <taxon>Symploca</taxon>
    </lineage>
</organism>
<dbReference type="GO" id="GO:0062122">
    <property type="term" value="F:histone H3K37 methyltransferase activity"/>
    <property type="evidence" value="ECO:0007669"/>
    <property type="project" value="InterPro"/>
</dbReference>
<dbReference type="InterPro" id="IPR001214">
    <property type="entry name" value="SET_dom"/>
</dbReference>